<organism evidence="5 6">
    <name type="scientific">Acrobeloides nanus</name>
    <dbReference type="NCBI Taxonomy" id="290746"/>
    <lineage>
        <taxon>Eukaryota</taxon>
        <taxon>Metazoa</taxon>
        <taxon>Ecdysozoa</taxon>
        <taxon>Nematoda</taxon>
        <taxon>Chromadorea</taxon>
        <taxon>Rhabditida</taxon>
        <taxon>Tylenchina</taxon>
        <taxon>Cephalobomorpha</taxon>
        <taxon>Cephaloboidea</taxon>
        <taxon>Cephalobidae</taxon>
        <taxon>Acrobeloides</taxon>
    </lineage>
</organism>
<dbReference type="GO" id="GO:0005856">
    <property type="term" value="C:cytoskeleton"/>
    <property type="evidence" value="ECO:0007669"/>
    <property type="project" value="InterPro"/>
</dbReference>
<keyword evidence="5" id="KW-1185">Reference proteome</keyword>
<dbReference type="SUPFAM" id="SSF48350">
    <property type="entry name" value="GTPase activation domain, GAP"/>
    <property type="match status" value="1"/>
</dbReference>
<dbReference type="InterPro" id="IPR000198">
    <property type="entry name" value="RhoGAP_dom"/>
</dbReference>
<dbReference type="WBParaSite" id="ACRNAN_scaffold733.g22445.t1">
    <property type="protein sequence ID" value="ACRNAN_scaffold733.g22445.t1"/>
    <property type="gene ID" value="ACRNAN_scaffold733.g22445"/>
</dbReference>
<dbReference type="SMART" id="SM00456">
    <property type="entry name" value="WW"/>
    <property type="match status" value="2"/>
</dbReference>
<dbReference type="Pfam" id="PF00784">
    <property type="entry name" value="MyTH4"/>
    <property type="match status" value="1"/>
</dbReference>
<dbReference type="PROSITE" id="PS51016">
    <property type="entry name" value="MYTH4"/>
    <property type="match status" value="1"/>
</dbReference>
<dbReference type="SMART" id="SM00324">
    <property type="entry name" value="RhoGAP"/>
    <property type="match status" value="1"/>
</dbReference>
<evidence type="ECO:0000259" key="2">
    <source>
        <dbReference type="PROSITE" id="PS50020"/>
    </source>
</evidence>
<feature type="domain" description="MyTH4" evidence="4">
    <location>
        <begin position="263"/>
        <end position="432"/>
    </location>
</feature>
<feature type="region of interest" description="Disordered" evidence="1">
    <location>
        <begin position="158"/>
        <end position="177"/>
    </location>
</feature>
<dbReference type="Gene3D" id="1.10.555.10">
    <property type="entry name" value="Rho GTPase activation protein"/>
    <property type="match status" value="1"/>
</dbReference>
<dbReference type="InterPro" id="IPR000857">
    <property type="entry name" value="MyTH4_dom"/>
</dbReference>
<evidence type="ECO:0000259" key="4">
    <source>
        <dbReference type="PROSITE" id="PS51016"/>
    </source>
</evidence>
<dbReference type="SUPFAM" id="SSF51045">
    <property type="entry name" value="WW domain"/>
    <property type="match status" value="1"/>
</dbReference>
<name>A0A914EDM1_9BILA</name>
<evidence type="ECO:0000256" key="1">
    <source>
        <dbReference type="SAM" id="MobiDB-lite"/>
    </source>
</evidence>
<dbReference type="PROSITE" id="PS50020">
    <property type="entry name" value="WW_DOMAIN_2"/>
    <property type="match status" value="1"/>
</dbReference>
<dbReference type="PANTHER" id="PTHR45876:SF8">
    <property type="entry name" value="FI04035P"/>
    <property type="match status" value="1"/>
</dbReference>
<sequence>MGRRSLKNDNSDTALEWIEIIEPKTKQRMFANLVTGLCSWEPPENQPVKRMQPNQVWELYDSTTSRFYYYNPNTTETIWQKPAGCDIIPLAKLQLLKEHTEISVDANNRLNPGVHNNSVKPMDVKPMDGESYDNFCQQLSYHLEEVASTSVIDNKPHEYFENQKPPNSPGFSRLSESTKSQYDQCLKEMLKSQITTNSLQAKRNDSPLQNFGSIRRLSPTSSMSSCVSGGQSLDMISQNASSSTTNDITKDQFNKTALMTSTITPAAIKLPLKNPADKKLKKNALIVFKLIQKYMNDKKTKLTPDKVAISLLEKGQTNFDLRDEIFLQIVQQLSDSARPDSIKRGWELLGIFLYFFLPHSSDVYEHVLKFVEANSDSLLDSPEVCVSQYAKHCLKRLQKSTPITNSLRISLDFNKRGSKSSTLLYLKIPWIQNTLIKLIREKNGHRTEGIFRIAADPDQLNTATLQLDAWVKPVITCPHIAAVLLKQWLRQLPTPLIPSNSYQRCLSSYSQADNCCRIIELIPGTNRLVLITILQLLQKFCDEEIVKITKMDVNNLAMVMAPNILRSEESEEDPTVIFENSRKEMSFLRQLILSYDTSSYVNLLE</sequence>
<dbReference type="GO" id="GO:0007165">
    <property type="term" value="P:signal transduction"/>
    <property type="evidence" value="ECO:0007669"/>
    <property type="project" value="InterPro"/>
</dbReference>
<feature type="domain" description="WW" evidence="2">
    <location>
        <begin position="57"/>
        <end position="84"/>
    </location>
</feature>
<dbReference type="SMART" id="SM00139">
    <property type="entry name" value="MyTH4"/>
    <property type="match status" value="1"/>
</dbReference>
<dbReference type="AlphaFoldDB" id="A0A914EDM1"/>
<feature type="domain" description="Rho-GAP" evidence="3">
    <location>
        <begin position="421"/>
        <end position="600"/>
    </location>
</feature>
<dbReference type="InterPro" id="IPR008936">
    <property type="entry name" value="Rho_GTPase_activation_prot"/>
</dbReference>
<dbReference type="Proteomes" id="UP000887540">
    <property type="component" value="Unplaced"/>
</dbReference>
<evidence type="ECO:0000313" key="6">
    <source>
        <dbReference type="WBParaSite" id="ACRNAN_scaffold733.g22445.t1"/>
    </source>
</evidence>
<protein>
    <submittedName>
        <fullName evidence="6">Rho GTPase-activating protein 39</fullName>
    </submittedName>
</protein>
<accession>A0A914EDM1</accession>
<dbReference type="Gene3D" id="1.25.40.530">
    <property type="entry name" value="MyTH4 domain"/>
    <property type="match status" value="1"/>
</dbReference>
<dbReference type="InterPro" id="IPR038185">
    <property type="entry name" value="MyTH4_dom_sf"/>
</dbReference>
<dbReference type="Pfam" id="PF00620">
    <property type="entry name" value="RhoGAP"/>
    <property type="match status" value="1"/>
</dbReference>
<dbReference type="GO" id="GO:0005096">
    <property type="term" value="F:GTPase activator activity"/>
    <property type="evidence" value="ECO:0007669"/>
    <property type="project" value="TreeGrafter"/>
</dbReference>
<proteinExistence type="predicted"/>
<evidence type="ECO:0000259" key="3">
    <source>
        <dbReference type="PROSITE" id="PS50238"/>
    </source>
</evidence>
<dbReference type="GO" id="GO:0005737">
    <property type="term" value="C:cytoplasm"/>
    <property type="evidence" value="ECO:0007669"/>
    <property type="project" value="TreeGrafter"/>
</dbReference>
<dbReference type="PROSITE" id="PS50238">
    <property type="entry name" value="RHOGAP"/>
    <property type="match status" value="1"/>
</dbReference>
<evidence type="ECO:0000313" key="5">
    <source>
        <dbReference type="Proteomes" id="UP000887540"/>
    </source>
</evidence>
<dbReference type="PANTHER" id="PTHR45876">
    <property type="entry name" value="FI04035P"/>
    <property type="match status" value="1"/>
</dbReference>
<dbReference type="InterPro" id="IPR001202">
    <property type="entry name" value="WW_dom"/>
</dbReference>
<dbReference type="Gene3D" id="2.20.70.10">
    <property type="match status" value="1"/>
</dbReference>
<reference evidence="6" key="1">
    <citation type="submission" date="2022-11" db="UniProtKB">
        <authorList>
            <consortium name="WormBaseParasite"/>
        </authorList>
    </citation>
    <scope>IDENTIFICATION</scope>
</reference>
<dbReference type="InterPro" id="IPR036020">
    <property type="entry name" value="WW_dom_sf"/>
</dbReference>